<dbReference type="STRING" id="1334629.MFUL124B02_23335"/>
<reference evidence="2 5" key="2">
    <citation type="submission" date="2019-07" db="EMBL/GenBank/DDBJ databases">
        <title>Whole genome shotgun sequence of Myxococcus fulvus NBRC 100333.</title>
        <authorList>
            <person name="Hosoyama A."/>
            <person name="Uohara A."/>
            <person name="Ohji S."/>
            <person name="Ichikawa N."/>
        </authorList>
    </citation>
    <scope>NUCLEOTIDE SEQUENCE [LARGE SCALE GENOMIC DNA]</scope>
    <source>
        <strain evidence="2 5">NBRC 100333</strain>
    </source>
</reference>
<dbReference type="RefSeq" id="WP_074952341.1">
    <property type="nucleotide sequence ID" value="NZ_BJXR01000039.1"/>
</dbReference>
<dbReference type="Gene3D" id="3.90.1640.30">
    <property type="match status" value="1"/>
</dbReference>
<accession>A0A511TBC4</accession>
<dbReference type="EMBL" id="BJXR01000039">
    <property type="protein sequence ID" value="GEN10448.1"/>
    <property type="molecule type" value="Genomic_DNA"/>
</dbReference>
<reference evidence="3 4" key="1">
    <citation type="submission" date="2016-10" db="EMBL/GenBank/DDBJ databases">
        <authorList>
            <person name="Varghese N."/>
            <person name="Submissions S."/>
        </authorList>
    </citation>
    <scope>NUCLEOTIDE SEQUENCE [LARGE SCALE GENOMIC DNA]</scope>
    <source>
        <strain evidence="3 4">DSM 16525</strain>
    </source>
</reference>
<evidence type="ECO:0000313" key="5">
    <source>
        <dbReference type="Proteomes" id="UP000321514"/>
    </source>
</evidence>
<dbReference type="SUPFAM" id="SSF64182">
    <property type="entry name" value="DHH phosphoesterases"/>
    <property type="match status" value="1"/>
</dbReference>
<dbReference type="InterPro" id="IPR038763">
    <property type="entry name" value="DHH_sf"/>
</dbReference>
<dbReference type="PANTHER" id="PTHR30255">
    <property type="entry name" value="SINGLE-STRANDED-DNA-SPECIFIC EXONUCLEASE RECJ"/>
    <property type="match status" value="1"/>
</dbReference>
<dbReference type="InterPro" id="IPR051673">
    <property type="entry name" value="SSDNA_exonuclease_RecJ"/>
</dbReference>
<keyword evidence="4" id="KW-1185">Reference proteome</keyword>
<keyword evidence="3" id="KW-0378">Hydrolase</keyword>
<dbReference type="GO" id="GO:0004527">
    <property type="term" value="F:exonuclease activity"/>
    <property type="evidence" value="ECO:0007669"/>
    <property type="project" value="UniProtKB-KW"/>
</dbReference>
<evidence type="ECO:0000259" key="1">
    <source>
        <dbReference type="Pfam" id="PF01368"/>
    </source>
</evidence>
<dbReference type="InterPro" id="IPR001667">
    <property type="entry name" value="DDH_dom"/>
</dbReference>
<dbReference type="EMBL" id="FOIB01000003">
    <property type="protein sequence ID" value="SET82389.1"/>
    <property type="molecule type" value="Genomic_DNA"/>
</dbReference>
<evidence type="ECO:0000313" key="3">
    <source>
        <dbReference type="EMBL" id="SET82389.1"/>
    </source>
</evidence>
<dbReference type="AlphaFoldDB" id="A0A511TBC4"/>
<evidence type="ECO:0000313" key="4">
    <source>
        <dbReference type="Proteomes" id="UP000183760"/>
    </source>
</evidence>
<evidence type="ECO:0000313" key="2">
    <source>
        <dbReference type="EMBL" id="GEN10448.1"/>
    </source>
</evidence>
<name>A0A511TBC4_MYXFU</name>
<comment type="caution">
    <text evidence="2">The sequence shown here is derived from an EMBL/GenBank/DDBJ whole genome shotgun (WGS) entry which is preliminary data.</text>
</comment>
<dbReference type="Proteomes" id="UP000183760">
    <property type="component" value="Unassembled WGS sequence"/>
</dbReference>
<dbReference type="Pfam" id="PF01368">
    <property type="entry name" value="DHH"/>
    <property type="match status" value="1"/>
</dbReference>
<dbReference type="PANTHER" id="PTHR30255:SF2">
    <property type="entry name" value="SINGLE-STRANDED-DNA-SPECIFIC EXONUCLEASE RECJ"/>
    <property type="match status" value="1"/>
</dbReference>
<protein>
    <submittedName>
        <fullName evidence="3">Single-stranded DNA-specific exonuclease, DHH superfamily, may be involved in DNA replication intiation</fullName>
    </submittedName>
</protein>
<dbReference type="OrthoDB" id="868021at2"/>
<sequence length="366" mass="39117">MLLGHTKDPAWPASEDALAEARLFIQAQRGKRVLVAPHSDADGLASGVLMVRALEAVGARVAVRVPGKGEHAHSPGFLERLRATKPDALVVLDMGSRPAPLLPSVPTLIVDHHAAESFPPEARVVTADGHEPIASSSLLTYVLVSPLVVPGPLEWLAVLGTVGDLGTDAPMPFLKDALRRANRKAVTETVSLINAARRSARFAAPRALEVLLRAGAAKDISEGRVPGVDELRDCRVEVRREVERCARTPPRVASRVALLLFSSEAQIHPLVAVRWTQRLPEHIVIAANTGYLPGRVNFAMRSHAPIDLRAFIQGLGLPPMGEELGHGHARATGGSVSQSDFLRFAEAVGLPGLRAQDVERRGAFPG</sequence>
<feature type="domain" description="DDH" evidence="1">
    <location>
        <begin position="32"/>
        <end position="142"/>
    </location>
</feature>
<gene>
    <name evidence="2" type="ORF">MFU01_54850</name>
    <name evidence="3" type="ORF">SAMN05443572_103382</name>
</gene>
<keyword evidence="3" id="KW-0269">Exonuclease</keyword>
<proteinExistence type="predicted"/>
<organism evidence="2 5">
    <name type="scientific">Myxococcus fulvus</name>
    <dbReference type="NCBI Taxonomy" id="33"/>
    <lineage>
        <taxon>Bacteria</taxon>
        <taxon>Pseudomonadati</taxon>
        <taxon>Myxococcota</taxon>
        <taxon>Myxococcia</taxon>
        <taxon>Myxococcales</taxon>
        <taxon>Cystobacterineae</taxon>
        <taxon>Myxococcaceae</taxon>
        <taxon>Myxococcus</taxon>
    </lineage>
</organism>
<dbReference type="Proteomes" id="UP000321514">
    <property type="component" value="Unassembled WGS sequence"/>
</dbReference>
<keyword evidence="3" id="KW-0540">Nuclease</keyword>